<evidence type="ECO:0000259" key="6">
    <source>
        <dbReference type="SMART" id="SM00363"/>
    </source>
</evidence>
<keyword evidence="3" id="KW-0238">DNA-binding</keyword>
<dbReference type="CDD" id="cd00165">
    <property type="entry name" value="S4"/>
    <property type="match status" value="1"/>
</dbReference>
<comment type="similarity">
    <text evidence="1">Belongs to the HSP15 family.</text>
</comment>
<keyword evidence="8" id="KW-1185">Reference proteome</keyword>
<dbReference type="GO" id="GO:0043023">
    <property type="term" value="F:ribosomal large subunit binding"/>
    <property type="evidence" value="ECO:0007669"/>
    <property type="project" value="InterPro"/>
</dbReference>
<evidence type="ECO:0000256" key="3">
    <source>
        <dbReference type="ARBA" id="ARBA00023125"/>
    </source>
</evidence>
<evidence type="ECO:0000256" key="4">
    <source>
        <dbReference type="PROSITE-ProRule" id="PRU00182"/>
    </source>
</evidence>
<dbReference type="InterPro" id="IPR002942">
    <property type="entry name" value="S4_RNA-bd"/>
</dbReference>
<organism evidence="7 8">
    <name type="scientific">Ferrigenium kumadai</name>
    <dbReference type="NCBI Taxonomy" id="1682490"/>
    <lineage>
        <taxon>Bacteria</taxon>
        <taxon>Pseudomonadati</taxon>
        <taxon>Pseudomonadota</taxon>
        <taxon>Betaproteobacteria</taxon>
        <taxon>Nitrosomonadales</taxon>
        <taxon>Gallionellaceae</taxon>
        <taxon>Ferrigenium</taxon>
    </lineage>
</organism>
<sequence>MTEETGKLRIDKWLWAARFFKTRSLAADAVESGKVTMNEARIKPAKAVGVGDRLEIRAGQYRFDVEVLAISGKRGPASEAQKLYRETEESRAKREALSAQLKLMPQPSFKGRPTKRDRREIERFESGSRKGGAWGSFEPD</sequence>
<evidence type="ECO:0000313" key="7">
    <source>
        <dbReference type="EMBL" id="BBJ00343.1"/>
    </source>
</evidence>
<evidence type="ECO:0000256" key="1">
    <source>
        <dbReference type="ARBA" id="ARBA00008396"/>
    </source>
</evidence>
<dbReference type="EMBL" id="AP019536">
    <property type="protein sequence ID" value="BBJ00343.1"/>
    <property type="molecule type" value="Genomic_DNA"/>
</dbReference>
<dbReference type="InterPro" id="IPR036986">
    <property type="entry name" value="S4_RNA-bd_sf"/>
</dbReference>
<reference evidence="7 8" key="1">
    <citation type="submission" date="2019-03" db="EMBL/GenBank/DDBJ databases">
        <title>Complete genome sequence of Ferrigenium kumadai strain An22, a microaerophilic iron-oxidizing bacterium isolated from a paddy field soil.</title>
        <authorList>
            <person name="Watanabe T."/>
            <person name="Asakawa S."/>
        </authorList>
    </citation>
    <scope>NUCLEOTIDE SEQUENCE [LARGE SCALE GENOMIC DNA]</scope>
    <source>
        <strain evidence="7 8">An22</strain>
    </source>
</reference>
<name>A0AAN1T0V0_9PROT</name>
<dbReference type="Proteomes" id="UP001319121">
    <property type="component" value="Chromosome"/>
</dbReference>
<dbReference type="InterPro" id="IPR025708">
    <property type="entry name" value="HSP15"/>
</dbReference>
<dbReference type="PROSITE" id="PS50889">
    <property type="entry name" value="S4"/>
    <property type="match status" value="1"/>
</dbReference>
<keyword evidence="2 4" id="KW-0694">RNA-binding</keyword>
<dbReference type="Pfam" id="PF01479">
    <property type="entry name" value="S4"/>
    <property type="match status" value="1"/>
</dbReference>
<dbReference type="SMART" id="SM00363">
    <property type="entry name" value="S4"/>
    <property type="match status" value="1"/>
</dbReference>
<feature type="compositionally biased region" description="Basic and acidic residues" evidence="5">
    <location>
        <begin position="117"/>
        <end position="128"/>
    </location>
</feature>
<dbReference type="PIRSF" id="PIRSF016821">
    <property type="entry name" value="HSP15"/>
    <property type="match status" value="1"/>
</dbReference>
<dbReference type="SUPFAM" id="SSF55174">
    <property type="entry name" value="Alpha-L RNA-binding motif"/>
    <property type="match status" value="1"/>
</dbReference>
<evidence type="ECO:0000313" key="8">
    <source>
        <dbReference type="Proteomes" id="UP001319121"/>
    </source>
</evidence>
<feature type="region of interest" description="Disordered" evidence="5">
    <location>
        <begin position="95"/>
        <end position="140"/>
    </location>
</feature>
<accession>A0AAN1T0V0</accession>
<evidence type="ECO:0000256" key="5">
    <source>
        <dbReference type="SAM" id="MobiDB-lite"/>
    </source>
</evidence>
<dbReference type="GO" id="GO:0003677">
    <property type="term" value="F:DNA binding"/>
    <property type="evidence" value="ECO:0007669"/>
    <property type="project" value="UniProtKB-KW"/>
</dbReference>
<dbReference type="GO" id="GO:0003727">
    <property type="term" value="F:single-stranded RNA binding"/>
    <property type="evidence" value="ECO:0007669"/>
    <property type="project" value="InterPro"/>
</dbReference>
<dbReference type="AlphaFoldDB" id="A0AAN1T0V0"/>
<dbReference type="KEGG" id="fku:FGKAn22_20350"/>
<dbReference type="GO" id="GO:0034605">
    <property type="term" value="P:cellular response to heat"/>
    <property type="evidence" value="ECO:0007669"/>
    <property type="project" value="InterPro"/>
</dbReference>
<protein>
    <submittedName>
        <fullName evidence="7">Heat-shock protein 15</fullName>
    </submittedName>
</protein>
<proteinExistence type="inferred from homology"/>
<dbReference type="Gene3D" id="3.10.290.10">
    <property type="entry name" value="RNA-binding S4 domain"/>
    <property type="match status" value="1"/>
</dbReference>
<gene>
    <name evidence="7" type="primary">hslR</name>
    <name evidence="7" type="ORF">FGKAn22_20350</name>
</gene>
<dbReference type="RefSeq" id="WP_212785586.1">
    <property type="nucleotide sequence ID" value="NZ_AP019536.1"/>
</dbReference>
<feature type="domain" description="RNA-binding S4" evidence="6">
    <location>
        <begin position="8"/>
        <end position="69"/>
    </location>
</feature>
<evidence type="ECO:0000256" key="2">
    <source>
        <dbReference type="ARBA" id="ARBA00022884"/>
    </source>
</evidence>